<evidence type="ECO:0000313" key="10">
    <source>
        <dbReference type="Proteomes" id="UP000283269"/>
    </source>
</evidence>
<evidence type="ECO:0000313" key="9">
    <source>
        <dbReference type="EMBL" id="PPQ79508.1"/>
    </source>
</evidence>
<evidence type="ECO:0000256" key="2">
    <source>
        <dbReference type="ARBA" id="ARBA00007965"/>
    </source>
</evidence>
<comment type="subcellular location">
    <subcellularLocation>
        <location evidence="1">Membrane</location>
        <topology evidence="1">Multi-pass membrane protein</topology>
    </subcellularLocation>
</comment>
<evidence type="ECO:0000256" key="7">
    <source>
        <dbReference type="SAM" id="Coils"/>
    </source>
</evidence>
<feature type="transmembrane region" description="Helical" evidence="8">
    <location>
        <begin position="700"/>
        <end position="720"/>
    </location>
</feature>
<feature type="transmembrane region" description="Helical" evidence="8">
    <location>
        <begin position="804"/>
        <end position="825"/>
    </location>
</feature>
<dbReference type="Pfam" id="PF01733">
    <property type="entry name" value="Nucleoside_tran"/>
    <property type="match status" value="1"/>
</dbReference>
<dbReference type="InParanoid" id="A0A409WLW1"/>
<feature type="transmembrane region" description="Helical" evidence="8">
    <location>
        <begin position="846"/>
        <end position="869"/>
    </location>
</feature>
<keyword evidence="7" id="KW-0175">Coiled coil</keyword>
<organism evidence="9 10">
    <name type="scientific">Psilocybe cyanescens</name>
    <dbReference type="NCBI Taxonomy" id="93625"/>
    <lineage>
        <taxon>Eukaryota</taxon>
        <taxon>Fungi</taxon>
        <taxon>Dikarya</taxon>
        <taxon>Basidiomycota</taxon>
        <taxon>Agaricomycotina</taxon>
        <taxon>Agaricomycetes</taxon>
        <taxon>Agaricomycetidae</taxon>
        <taxon>Agaricales</taxon>
        <taxon>Agaricineae</taxon>
        <taxon>Strophariaceae</taxon>
        <taxon>Psilocybe</taxon>
    </lineage>
</organism>
<dbReference type="AlphaFoldDB" id="A0A409WLW1"/>
<feature type="transmembrane region" description="Helical" evidence="8">
    <location>
        <begin position="767"/>
        <end position="784"/>
    </location>
</feature>
<dbReference type="OrthoDB" id="10261753at2759"/>
<dbReference type="GO" id="GO:0015205">
    <property type="term" value="F:nucleobase transmembrane transporter activity"/>
    <property type="evidence" value="ECO:0007669"/>
    <property type="project" value="TreeGrafter"/>
</dbReference>
<dbReference type="GO" id="GO:0000329">
    <property type="term" value="C:fungal-type vacuole membrane"/>
    <property type="evidence" value="ECO:0007669"/>
    <property type="project" value="TreeGrafter"/>
</dbReference>
<dbReference type="InterPro" id="IPR002259">
    <property type="entry name" value="Eqnu_transpt"/>
</dbReference>
<feature type="transmembrane region" description="Helical" evidence="8">
    <location>
        <begin position="622"/>
        <end position="642"/>
    </location>
</feature>
<dbReference type="PANTHER" id="PTHR10332">
    <property type="entry name" value="EQUILIBRATIVE NUCLEOSIDE TRANSPORTER"/>
    <property type="match status" value="1"/>
</dbReference>
<dbReference type="Proteomes" id="UP000283269">
    <property type="component" value="Unassembled WGS sequence"/>
</dbReference>
<sequence length="881" mass="98502">MSSLKFFTKKNALNAATQSAATTHFNHLRSIPRAWLIRRSKHDPKIKSVRPADRIKWWNIAPGDQIRLRGDKESTIHEVLSINRLSNRVFLKNTTEDSTGSDSQPPKSKNYHYSRCQLYVGEYEVPPPNDPSGQLSFQHVFASRIGTTEPYWDYRLHRFIWKRFAVNTVPRLPPSEAGKKIMIPWPRQPERKYPEAGLYDTLAENVTKITYKLPHFDSNRLAPLLPVPAEEEYLNHLYNPHLNKPYDPSAPFEVYLQPDLANPHSRAKKLERWKGYQAGIHNLLKKITGHELAHLDGRDVKQAKSDAAFKWREQVKEEQAKKKKARWMHSAQMIKWERKTEKKEKKLDRQRRRLTELTLKEEPNQVIPKAVVKKANKINPTWCHVFSLSFMPPPSLGSPEALYHTVPPTEYESNASQIELDRDGEAGEPGTFTPPTAPPAFLVTAPIRWIHFILGCSVLLSWNVVITAMPFFSSRLANSSLRSTFASYLTTTFTATNLIALGRATANSKHTSPSRQTRSSIIWLVVLNFLLTLSTFFTPSPGVFFAFILFNGASQALVGAHLQTSVIAVASLFGPLAVQAMMSGQAAVAVAVSGVQVISAAASLSGKTRTYDSDGSAEERSAFMFFTLSTLFLIVSAMAHAWMIKTPVYQRVAASLERGRKKTSGEIGHTDERESLVSGNTNISAADDRANAFRVAKANITYEVAGAYVFIVTLAVYPPITTSVQPTNPATHPLLFTALHFLVFNVGDFLGRYVCSFPIFLIWDSRRLLTLSVARTLFIPLFLMCNIQRGTSITDHTPIISSDFLFMFILFFFGWSNGYVSSLCMMAAPSLEHNPRLKGRAEDVDVAATVASFCLVGGLSFGSAMSFAVKAAFCGCNPFTE</sequence>
<gene>
    <name evidence="9" type="ORF">CVT25_003390</name>
</gene>
<reference evidence="9 10" key="1">
    <citation type="journal article" date="2018" name="Evol. Lett.">
        <title>Horizontal gene cluster transfer increased hallucinogenic mushroom diversity.</title>
        <authorList>
            <person name="Reynolds H.T."/>
            <person name="Vijayakumar V."/>
            <person name="Gluck-Thaler E."/>
            <person name="Korotkin H.B."/>
            <person name="Matheny P.B."/>
            <person name="Slot J.C."/>
        </authorList>
    </citation>
    <scope>NUCLEOTIDE SEQUENCE [LARGE SCALE GENOMIC DNA]</scope>
    <source>
        <strain evidence="9 10">2631</strain>
    </source>
</reference>
<keyword evidence="5 8" id="KW-1133">Transmembrane helix</keyword>
<name>A0A409WLW1_PSICY</name>
<proteinExistence type="inferred from homology"/>
<protein>
    <submittedName>
        <fullName evidence="9">Uncharacterized protein</fullName>
    </submittedName>
</protein>
<comment type="similarity">
    <text evidence="2">Belongs to the SLC29A/ENT transporter (TC 2.A.57) family.</text>
</comment>
<feature type="transmembrane region" description="Helical" evidence="8">
    <location>
        <begin position="449"/>
        <end position="473"/>
    </location>
</feature>
<dbReference type="GO" id="GO:0005886">
    <property type="term" value="C:plasma membrane"/>
    <property type="evidence" value="ECO:0007669"/>
    <property type="project" value="TreeGrafter"/>
</dbReference>
<dbReference type="SUPFAM" id="SSF103473">
    <property type="entry name" value="MFS general substrate transporter"/>
    <property type="match status" value="1"/>
</dbReference>
<keyword evidence="6 8" id="KW-0472">Membrane</keyword>
<evidence type="ECO:0000256" key="8">
    <source>
        <dbReference type="SAM" id="Phobius"/>
    </source>
</evidence>
<feature type="transmembrane region" description="Helical" evidence="8">
    <location>
        <begin position="485"/>
        <end position="501"/>
    </location>
</feature>
<dbReference type="EMBL" id="NHYD01003373">
    <property type="protein sequence ID" value="PPQ79508.1"/>
    <property type="molecule type" value="Genomic_DNA"/>
</dbReference>
<comment type="caution">
    <text evidence="9">The sequence shown here is derived from an EMBL/GenBank/DDBJ whole genome shotgun (WGS) entry which is preliminary data.</text>
</comment>
<keyword evidence="4 8" id="KW-0812">Transmembrane</keyword>
<dbReference type="PRINTS" id="PR01130">
    <property type="entry name" value="DERENTRNSPRT"/>
</dbReference>
<dbReference type="GO" id="GO:0034257">
    <property type="term" value="F:nicotinamide riboside transmembrane transporter activity"/>
    <property type="evidence" value="ECO:0007669"/>
    <property type="project" value="TreeGrafter"/>
</dbReference>
<feature type="transmembrane region" description="Helical" evidence="8">
    <location>
        <begin position="521"/>
        <end position="550"/>
    </location>
</feature>
<evidence type="ECO:0000256" key="5">
    <source>
        <dbReference type="ARBA" id="ARBA00022989"/>
    </source>
</evidence>
<feature type="transmembrane region" description="Helical" evidence="8">
    <location>
        <begin position="732"/>
        <end position="755"/>
    </location>
</feature>
<feature type="coiled-coil region" evidence="7">
    <location>
        <begin position="333"/>
        <end position="360"/>
    </location>
</feature>
<evidence type="ECO:0000256" key="3">
    <source>
        <dbReference type="ARBA" id="ARBA00022448"/>
    </source>
</evidence>
<evidence type="ECO:0000256" key="1">
    <source>
        <dbReference type="ARBA" id="ARBA00004141"/>
    </source>
</evidence>
<accession>A0A409WLW1</accession>
<dbReference type="STRING" id="93625.A0A409WLW1"/>
<evidence type="ECO:0000256" key="4">
    <source>
        <dbReference type="ARBA" id="ARBA00022692"/>
    </source>
</evidence>
<dbReference type="InterPro" id="IPR036259">
    <property type="entry name" value="MFS_trans_sf"/>
</dbReference>
<feature type="transmembrane region" description="Helical" evidence="8">
    <location>
        <begin position="556"/>
        <end position="578"/>
    </location>
</feature>
<keyword evidence="10" id="KW-1185">Reference proteome</keyword>
<keyword evidence="3" id="KW-0813">Transport</keyword>
<evidence type="ECO:0000256" key="6">
    <source>
        <dbReference type="ARBA" id="ARBA00023136"/>
    </source>
</evidence>
<dbReference type="PANTHER" id="PTHR10332:SF88">
    <property type="entry name" value="EQUILIBRATIVE NUCLEOSIDE TRANSPORTER 1, ISOFORM A"/>
    <property type="match status" value="1"/>
</dbReference>